<dbReference type="GO" id="GO:0044423">
    <property type="term" value="C:virion component"/>
    <property type="evidence" value="ECO:0007669"/>
    <property type="project" value="UniProtKB-KW"/>
</dbReference>
<dbReference type="GO" id="GO:0019058">
    <property type="term" value="P:viral life cycle"/>
    <property type="evidence" value="ECO:0007669"/>
    <property type="project" value="UniProtKB-ARBA"/>
</dbReference>
<keyword evidence="2" id="KW-0946">Virion</keyword>
<dbReference type="GeneID" id="16045706"/>
<dbReference type="Proteomes" id="UP000202528">
    <property type="component" value="Segment"/>
</dbReference>
<dbReference type="InterPro" id="IPR012334">
    <property type="entry name" value="Pectin_lyas_fold"/>
</dbReference>
<name>R9TQ80_9CAUD</name>
<dbReference type="GO" id="GO:0051701">
    <property type="term" value="P:biological process involved in interaction with host"/>
    <property type="evidence" value="ECO:0007669"/>
    <property type="project" value="UniProtKB-ARBA"/>
</dbReference>
<keyword evidence="5" id="KW-1185">Reference proteome</keyword>
<protein>
    <submittedName>
        <fullName evidence="4">Uncharacterized protein</fullName>
    </submittedName>
</protein>
<feature type="region of interest" description="Disordered" evidence="3">
    <location>
        <begin position="250"/>
        <end position="273"/>
    </location>
</feature>
<proteinExistence type="predicted"/>
<dbReference type="RefSeq" id="YP_008126579.1">
    <property type="nucleotide sequence ID" value="NC_021537.1"/>
</dbReference>
<accession>R9TQ80</accession>
<evidence type="ECO:0000256" key="1">
    <source>
        <dbReference type="ARBA" id="ARBA00004328"/>
    </source>
</evidence>
<comment type="subcellular location">
    <subcellularLocation>
        <location evidence="1">Virion</location>
    </subcellularLocation>
</comment>
<dbReference type="OrthoDB" id="31113at10239"/>
<dbReference type="InterPro" id="IPR011050">
    <property type="entry name" value="Pectin_lyase_fold/virulence"/>
</dbReference>
<evidence type="ECO:0000313" key="5">
    <source>
        <dbReference type="Proteomes" id="UP000202528"/>
    </source>
</evidence>
<evidence type="ECO:0000256" key="2">
    <source>
        <dbReference type="ARBA" id="ARBA00022844"/>
    </source>
</evidence>
<organism evidence="4 5">
    <name type="scientific">Halorubrum virus CGphi46</name>
    <dbReference type="NCBI Taxonomy" id="754066"/>
    <lineage>
        <taxon>Viruses</taxon>
        <taxon>Duplodnaviria</taxon>
        <taxon>Heunggongvirae</taxon>
        <taxon>Uroviricota</taxon>
        <taxon>Caudoviricetes</taxon>
        <taxon>Kirjokansivirales</taxon>
        <taxon>Graaviviridae</taxon>
        <taxon>Seejivirus</taxon>
        <taxon>Seejivirus salhabitans</taxon>
    </lineage>
</organism>
<dbReference type="InterPro" id="IPR008983">
    <property type="entry name" value="Tumour_necrosis_fac-like_dom"/>
</dbReference>
<reference evidence="4 5" key="1">
    <citation type="submission" date="2010-09" db="EMBL/GenBank/DDBJ databases">
        <title>The Genome Sequence of Halorubrum phage CGphi46.</title>
        <authorList>
            <consortium name="The Broad Institute Genome Sequencing Platform"/>
            <person name="Henn M.R."/>
            <person name="Dillon J."/>
            <person name="Levin J."/>
            <person name="Malboeuf C."/>
            <person name="Casali M."/>
            <person name="Russ C."/>
            <person name="Lennon N."/>
            <person name="Chapman S.B."/>
            <person name="Erlich R."/>
            <person name="Young S.K."/>
            <person name="Yandava C."/>
            <person name="Zeng Q."/>
            <person name="Fitzgerald M.F."/>
            <person name="Alvarado L."/>
            <person name="Anderson S."/>
            <person name="Berlin A."/>
            <person name="Chen Z."/>
            <person name="Freedman E."/>
            <person name="Gellesch M."/>
            <person name="Goldberg J."/>
            <person name="Green L."/>
            <person name="Griggs A."/>
            <person name="Gujja S."/>
            <person name="Heilman E."/>
            <person name="Heiman D."/>
            <person name="Hollinger A."/>
            <person name="Howarth C."/>
            <person name="Larson L."/>
            <person name="Mehta T."/>
            <person name="Neiman D."/>
            <person name="Pearson M."/>
            <person name="Roberts A."/>
            <person name="Ryan E."/>
            <person name="Saif S."/>
            <person name="Shea T."/>
            <person name="Shenoy N."/>
            <person name="Sisk P."/>
            <person name="Stolte C."/>
            <person name="Sykes S."/>
            <person name="White J."/>
            <person name="Haas B."/>
            <person name="Nusbaum C."/>
            <person name="Birren B."/>
        </authorList>
    </citation>
    <scope>NUCLEOTIDE SEQUENCE [LARGE SCALE GENOMIC DNA]</scope>
    <source>
        <strain evidence="4 5">CGphi46</strain>
    </source>
</reference>
<dbReference type="Gene3D" id="2.160.20.10">
    <property type="entry name" value="Single-stranded right-handed beta-helix, Pectin lyase-like"/>
    <property type="match status" value="1"/>
</dbReference>
<sequence length="565" mass="61156">MTLAGAEAQTRMERIEPQKKKQLLTSLMEPIRAKAGDAIRIEKQLTTGDERTNNPADLTGETVRVYIQFGEETLVANQEVEYVDRASGKVAVELSPSQTSNIGRHNIEWVVDPQGDPTTFPDSDYDILRTVSPLDRELTPSEETPPDLTVTNLTVNDTATVGTLDAGSVNAEQVRFAQNNTGFSGRVGDRPIVSEQARTINVGTDVSSIQEAVNEIPLLLRHRYKINVESGTYSEDLLIPPFMVADTSGEDSAGNVEGATHNPRITGDTATPSNVEVSSITTTGVQGAIAPLIEGFNVTGDTPYDDESTGIQLFGCQNVSLRAISWAGSSASRGVYAYGSTVTVRNCDFGSTDLDYGVASKHNSSIHVDSFGSNPTTGTVNSHVFRVDDASVLSAKAVGATGNSGYVENANGLAHNADWNAFEPVVGLRYNISSNQTVSTKDTGGVQTVQFDDEGYDRHGRWDTSNYKLSIPVDGVYRIEASLHWDSPSAGTEWRVIINEPTGRGIISRSRGLFDGNAFETTYVADTHKMNAGQEIEIQTRHDEGSDLTINQYEPSTYVTVRREN</sequence>
<dbReference type="EMBL" id="HQ332141">
    <property type="protein sequence ID" value="AGN33832.1"/>
    <property type="molecule type" value="Genomic_DNA"/>
</dbReference>
<dbReference type="KEGG" id="vg:16045706"/>
<dbReference type="SUPFAM" id="SSF51126">
    <property type="entry name" value="Pectin lyase-like"/>
    <property type="match status" value="1"/>
</dbReference>
<evidence type="ECO:0000256" key="3">
    <source>
        <dbReference type="SAM" id="MobiDB-lite"/>
    </source>
</evidence>
<gene>
    <name evidence="4" type="ORF">HALG_00044</name>
</gene>
<evidence type="ECO:0000313" key="4">
    <source>
        <dbReference type="EMBL" id="AGN33832.1"/>
    </source>
</evidence>
<dbReference type="Gene3D" id="2.60.120.40">
    <property type="match status" value="1"/>
</dbReference>